<dbReference type="Proteomes" id="UP000092498">
    <property type="component" value="Chromosome"/>
</dbReference>
<dbReference type="EMBL" id="CP013244">
    <property type="protein sequence ID" value="ANP45481.1"/>
    <property type="molecule type" value="Genomic_DNA"/>
</dbReference>
<dbReference type="RefSeq" id="WP_066768872.1">
    <property type="nucleotide sequence ID" value="NZ_CP013244.1"/>
</dbReference>
<feature type="transmembrane region" description="Helical" evidence="1">
    <location>
        <begin position="35"/>
        <end position="58"/>
    </location>
</feature>
<gene>
    <name evidence="2" type="ORF">ATE48_05895</name>
</gene>
<accession>A0A1B1AG15</accession>
<name>A0A1B1AG15_9PROT</name>
<organism evidence="2 3">
    <name type="scientific">Candidatus Viadribacter manganicus</name>
    <dbReference type="NCBI Taxonomy" id="1759059"/>
    <lineage>
        <taxon>Bacteria</taxon>
        <taxon>Pseudomonadati</taxon>
        <taxon>Pseudomonadota</taxon>
        <taxon>Alphaproteobacteria</taxon>
        <taxon>Hyphomonadales</taxon>
        <taxon>Hyphomonadaceae</taxon>
        <taxon>Candidatus Viadribacter</taxon>
    </lineage>
</organism>
<protein>
    <submittedName>
        <fullName evidence="2">Uncharacterized protein</fullName>
    </submittedName>
</protein>
<keyword evidence="1" id="KW-1133">Transmembrane helix</keyword>
<dbReference type="AlphaFoldDB" id="A0A1B1AG15"/>
<dbReference type="STRING" id="1759059.ATE48_05895"/>
<evidence type="ECO:0000256" key="1">
    <source>
        <dbReference type="SAM" id="Phobius"/>
    </source>
</evidence>
<keyword evidence="1" id="KW-0812">Transmembrane</keyword>
<evidence type="ECO:0000313" key="3">
    <source>
        <dbReference type="Proteomes" id="UP000092498"/>
    </source>
</evidence>
<dbReference type="KEGG" id="cbot:ATE48_05895"/>
<dbReference type="OrthoDB" id="7632567at2"/>
<keyword evidence="1" id="KW-0472">Membrane</keyword>
<keyword evidence="3" id="KW-1185">Reference proteome</keyword>
<reference evidence="2 3" key="1">
    <citation type="submission" date="2015-11" db="EMBL/GenBank/DDBJ databases">
        <title>Whole-Genome Sequence of Candidatus Oderbacter manganicum from the National Park Lower Oder Valley, Germany.</title>
        <authorList>
            <person name="Braun B."/>
            <person name="Liere K."/>
            <person name="Szewzyk U."/>
        </authorList>
    </citation>
    <scope>NUCLEOTIDE SEQUENCE [LARGE SCALE GENOMIC DNA]</scope>
    <source>
        <strain evidence="2 3">OTSz_A_272</strain>
    </source>
</reference>
<sequence length="76" mass="8278">MKVFLLTLSLGGILAAVLFGTLTHWDPSYMSIHGWIALFLGTFLSLAVGGGLMALVFYSARKGYDDRIEVETPDPD</sequence>
<dbReference type="InParanoid" id="A0A1B1AG15"/>
<proteinExistence type="predicted"/>
<evidence type="ECO:0000313" key="2">
    <source>
        <dbReference type="EMBL" id="ANP45481.1"/>
    </source>
</evidence>